<evidence type="ECO:0000256" key="4">
    <source>
        <dbReference type="ARBA" id="ARBA00022737"/>
    </source>
</evidence>
<dbReference type="FunFam" id="3.30.160.60:FF:000176">
    <property type="entry name" value="zinc finger protein 70"/>
    <property type="match status" value="1"/>
</dbReference>
<keyword evidence="8" id="KW-0238">DNA-binding</keyword>
<evidence type="ECO:0000259" key="13">
    <source>
        <dbReference type="PROSITE" id="PS50157"/>
    </source>
</evidence>
<feature type="region of interest" description="Disordered" evidence="12">
    <location>
        <begin position="272"/>
        <end position="310"/>
    </location>
</feature>
<dbReference type="GO" id="GO:0008270">
    <property type="term" value="F:zinc ion binding"/>
    <property type="evidence" value="ECO:0007669"/>
    <property type="project" value="UniProtKB-KW"/>
</dbReference>
<evidence type="ECO:0000256" key="7">
    <source>
        <dbReference type="ARBA" id="ARBA00023015"/>
    </source>
</evidence>
<evidence type="ECO:0000313" key="15">
    <source>
        <dbReference type="Proteomes" id="UP001209878"/>
    </source>
</evidence>
<evidence type="ECO:0000256" key="5">
    <source>
        <dbReference type="ARBA" id="ARBA00022771"/>
    </source>
</evidence>
<dbReference type="FunFam" id="3.30.160.60:FF:000151">
    <property type="entry name" value="Zinc finger and SCAN domain-containing 21"/>
    <property type="match status" value="1"/>
</dbReference>
<dbReference type="Pfam" id="PF13894">
    <property type="entry name" value="zf-C2H2_4"/>
    <property type="match status" value="1"/>
</dbReference>
<keyword evidence="10" id="KW-0539">Nucleus</keyword>
<proteinExistence type="inferred from homology"/>
<comment type="subcellular location">
    <subcellularLocation>
        <location evidence="1">Nucleus</location>
    </subcellularLocation>
</comment>
<feature type="compositionally biased region" description="Polar residues" evidence="12">
    <location>
        <begin position="296"/>
        <end position="310"/>
    </location>
</feature>
<keyword evidence="6" id="KW-0862">Zinc</keyword>
<dbReference type="FunFam" id="3.30.160.60:FF:000446">
    <property type="entry name" value="Zinc finger protein"/>
    <property type="match status" value="1"/>
</dbReference>
<name>A0AAD9L023_RIDPI</name>
<evidence type="ECO:0000256" key="8">
    <source>
        <dbReference type="ARBA" id="ARBA00023125"/>
    </source>
</evidence>
<feature type="domain" description="C2H2-type" evidence="13">
    <location>
        <begin position="154"/>
        <end position="182"/>
    </location>
</feature>
<reference evidence="14" key="1">
    <citation type="journal article" date="2023" name="Mol. Biol. Evol.">
        <title>Third-Generation Sequencing Reveals the Adaptive Role of the Epigenome in Three Deep-Sea Polychaetes.</title>
        <authorList>
            <person name="Perez M."/>
            <person name="Aroh O."/>
            <person name="Sun Y."/>
            <person name="Lan Y."/>
            <person name="Juniper S.K."/>
            <person name="Young C.R."/>
            <person name="Angers B."/>
            <person name="Qian P.Y."/>
        </authorList>
    </citation>
    <scope>NUCLEOTIDE SEQUENCE</scope>
    <source>
        <strain evidence="14">R07B-5</strain>
    </source>
</reference>
<gene>
    <name evidence="14" type="ORF">NP493_439g05039</name>
</gene>
<evidence type="ECO:0000256" key="12">
    <source>
        <dbReference type="SAM" id="MobiDB-lite"/>
    </source>
</evidence>
<dbReference type="Gene3D" id="3.30.160.60">
    <property type="entry name" value="Classic Zinc Finger"/>
    <property type="match status" value="5"/>
</dbReference>
<keyword evidence="4" id="KW-0677">Repeat</keyword>
<keyword evidence="3" id="KW-0479">Metal-binding</keyword>
<protein>
    <recommendedName>
        <fullName evidence="13">C2H2-type domain-containing protein</fullName>
    </recommendedName>
</protein>
<dbReference type="GO" id="GO:0000981">
    <property type="term" value="F:DNA-binding transcription factor activity, RNA polymerase II-specific"/>
    <property type="evidence" value="ECO:0007669"/>
    <property type="project" value="TreeGrafter"/>
</dbReference>
<feature type="domain" description="C2H2-type" evidence="13">
    <location>
        <begin position="214"/>
        <end position="241"/>
    </location>
</feature>
<evidence type="ECO:0000256" key="2">
    <source>
        <dbReference type="ARBA" id="ARBA00006991"/>
    </source>
</evidence>
<dbReference type="PANTHER" id="PTHR14196:SF12">
    <property type="entry name" value="ZINC FINGER PROTEIN 208-LIKE"/>
    <property type="match status" value="1"/>
</dbReference>
<dbReference type="PANTHER" id="PTHR14196">
    <property type="entry name" value="ODD-SKIPPED - RELATED"/>
    <property type="match status" value="1"/>
</dbReference>
<dbReference type="InterPro" id="IPR013087">
    <property type="entry name" value="Znf_C2H2_type"/>
</dbReference>
<dbReference type="InterPro" id="IPR036236">
    <property type="entry name" value="Znf_C2H2_sf"/>
</dbReference>
<feature type="domain" description="C2H2-type" evidence="13">
    <location>
        <begin position="126"/>
        <end position="153"/>
    </location>
</feature>
<evidence type="ECO:0000256" key="1">
    <source>
        <dbReference type="ARBA" id="ARBA00004123"/>
    </source>
</evidence>
<comment type="caution">
    <text evidence="14">The sequence shown here is derived from an EMBL/GenBank/DDBJ whole genome shotgun (WGS) entry which is preliminary data.</text>
</comment>
<keyword evidence="15" id="KW-1185">Reference proteome</keyword>
<dbReference type="EMBL" id="JAODUO010000439">
    <property type="protein sequence ID" value="KAK2180546.1"/>
    <property type="molecule type" value="Genomic_DNA"/>
</dbReference>
<organism evidence="14 15">
    <name type="scientific">Ridgeia piscesae</name>
    <name type="common">Tubeworm</name>
    <dbReference type="NCBI Taxonomy" id="27915"/>
    <lineage>
        <taxon>Eukaryota</taxon>
        <taxon>Metazoa</taxon>
        <taxon>Spiralia</taxon>
        <taxon>Lophotrochozoa</taxon>
        <taxon>Annelida</taxon>
        <taxon>Polychaeta</taxon>
        <taxon>Sedentaria</taxon>
        <taxon>Canalipalpata</taxon>
        <taxon>Sabellida</taxon>
        <taxon>Siboglinidae</taxon>
        <taxon>Ridgeia</taxon>
    </lineage>
</organism>
<feature type="domain" description="C2H2-type" evidence="13">
    <location>
        <begin position="98"/>
        <end position="125"/>
    </location>
</feature>
<keyword evidence="9" id="KW-0804">Transcription</keyword>
<comment type="similarity">
    <text evidence="2">Belongs to the krueppel C2H2-type zinc-finger protein family.</text>
</comment>
<dbReference type="SUPFAM" id="SSF57667">
    <property type="entry name" value="beta-beta-alpha zinc fingers"/>
    <property type="match status" value="4"/>
</dbReference>
<dbReference type="InterPro" id="IPR050717">
    <property type="entry name" value="C2H2-ZF_Transcription_Reg"/>
</dbReference>
<keyword evidence="7" id="KW-0805">Transcription regulation</keyword>
<evidence type="ECO:0000256" key="6">
    <source>
        <dbReference type="ARBA" id="ARBA00022833"/>
    </source>
</evidence>
<dbReference type="PROSITE" id="PS50157">
    <property type="entry name" value="ZINC_FINGER_C2H2_2"/>
    <property type="match status" value="6"/>
</dbReference>
<dbReference type="SMART" id="SM00355">
    <property type="entry name" value="ZnF_C2H2"/>
    <property type="match status" value="8"/>
</dbReference>
<dbReference type="PROSITE" id="PS00028">
    <property type="entry name" value="ZINC_FINGER_C2H2_1"/>
    <property type="match status" value="7"/>
</dbReference>
<evidence type="ECO:0000313" key="14">
    <source>
        <dbReference type="EMBL" id="KAK2180546.1"/>
    </source>
</evidence>
<evidence type="ECO:0000256" key="10">
    <source>
        <dbReference type="ARBA" id="ARBA00023242"/>
    </source>
</evidence>
<dbReference type="FunFam" id="3.30.160.60:FF:001370">
    <property type="entry name" value="Zinc finger protein"/>
    <property type="match status" value="1"/>
</dbReference>
<dbReference type="GO" id="GO:0005634">
    <property type="term" value="C:nucleus"/>
    <property type="evidence" value="ECO:0007669"/>
    <property type="project" value="UniProtKB-SubCell"/>
</dbReference>
<sequence>MKRHANNEMFLCPCGKVYLSKKALRNHQLHHHPIGDEFFEVIKAQRAEPKPPKPKTKRRRTYKPNTRTENLCAECGRTFSKPNALRLHALIHAGVKPYVCETCGHAFRVRAKLVMHERRHTGEKPFSCATCGRRFRLKEVLTRHLLVHTGEKPYICNVCGLNFRSRSQVINHHQARHVPYHERRRHQCDRCDKSYLSGRELKDHGARYHGDSFLICSVCGKQFPCSRALRVHMQVHVETTEHQCTHCRAWFKWRTSLKRHLVAIHGVKMPPMKASVPQSQGGNLKISDKPEVGQDSLGNNVTATPNGPAA</sequence>
<evidence type="ECO:0000256" key="11">
    <source>
        <dbReference type="PROSITE-ProRule" id="PRU00042"/>
    </source>
</evidence>
<keyword evidence="5 11" id="KW-0863">Zinc-finger</keyword>
<dbReference type="GO" id="GO:0000977">
    <property type="term" value="F:RNA polymerase II transcription regulatory region sequence-specific DNA binding"/>
    <property type="evidence" value="ECO:0007669"/>
    <property type="project" value="TreeGrafter"/>
</dbReference>
<feature type="domain" description="C2H2-type" evidence="13">
    <location>
        <begin position="242"/>
        <end position="270"/>
    </location>
</feature>
<dbReference type="Pfam" id="PF00096">
    <property type="entry name" value="zf-C2H2"/>
    <property type="match status" value="4"/>
</dbReference>
<dbReference type="Proteomes" id="UP001209878">
    <property type="component" value="Unassembled WGS sequence"/>
</dbReference>
<evidence type="ECO:0000256" key="3">
    <source>
        <dbReference type="ARBA" id="ARBA00022723"/>
    </source>
</evidence>
<evidence type="ECO:0000256" key="9">
    <source>
        <dbReference type="ARBA" id="ARBA00023163"/>
    </source>
</evidence>
<dbReference type="AlphaFoldDB" id="A0AAD9L023"/>
<accession>A0AAD9L023</accession>
<feature type="domain" description="C2H2-type" evidence="13">
    <location>
        <begin position="70"/>
        <end position="97"/>
    </location>
</feature>